<protein>
    <submittedName>
        <fullName evidence="1">Uncharacterized protein</fullName>
    </submittedName>
</protein>
<comment type="caution">
    <text evidence="1">The sequence shown here is derived from an EMBL/GenBank/DDBJ whole genome shotgun (WGS) entry which is preliminary data.</text>
</comment>
<accession>A0A1V5SDZ5</accession>
<dbReference type="EMBL" id="MWBO01000023">
    <property type="protein sequence ID" value="OQA52707.1"/>
    <property type="molecule type" value="Genomic_DNA"/>
</dbReference>
<dbReference type="Proteomes" id="UP000485367">
    <property type="component" value="Unassembled WGS sequence"/>
</dbReference>
<dbReference type="AlphaFoldDB" id="A0A1V5SDZ5"/>
<name>A0A1V5SDZ5_9BACT</name>
<proteinExistence type="predicted"/>
<reference evidence="1" key="1">
    <citation type="submission" date="2017-02" db="EMBL/GenBank/DDBJ databases">
        <title>Delving into the versatile metabolic prowess of the omnipresent phylum Bacteroidetes.</title>
        <authorList>
            <person name="Nobu M.K."/>
            <person name="Mei R."/>
            <person name="Narihiro T."/>
            <person name="Kuroda K."/>
            <person name="Liu W.-T."/>
        </authorList>
    </citation>
    <scope>NUCLEOTIDE SEQUENCE</scope>
    <source>
        <strain evidence="1">ADurb.Bin280</strain>
    </source>
</reference>
<sequence>MEPWLHGFFKALPELLSGCEGLTDGKARKLKVELYRKKWFLSKLGELCATFYLQIRIASAICDKPQAFTVECDLTSPYDSCVAMTIRMVALEPSALREAIVSFAGLLQVSLEAMGPSANISYSVFWDDAQNVRRIVAFQNLAMRAGLERIFEEDTEQ</sequence>
<organism evidence="1">
    <name type="scientific">candidate division WS2 bacterium ADurb.Bin280</name>
    <dbReference type="NCBI Taxonomy" id="1852829"/>
    <lineage>
        <taxon>Bacteria</taxon>
        <taxon>candidate division WS2</taxon>
    </lineage>
</organism>
<gene>
    <name evidence="1" type="ORF">BWY43_00375</name>
</gene>
<evidence type="ECO:0000313" key="1">
    <source>
        <dbReference type="EMBL" id="OQA52707.1"/>
    </source>
</evidence>